<feature type="domain" description="DUF6924" evidence="1">
    <location>
        <begin position="15"/>
        <end position="163"/>
    </location>
</feature>
<protein>
    <submittedName>
        <fullName evidence="2">DUF6924 domain-containing protein</fullName>
    </submittedName>
</protein>
<name>A0ABW1QGR0_9ACTN</name>
<evidence type="ECO:0000313" key="2">
    <source>
        <dbReference type="EMBL" id="MFC6148624.1"/>
    </source>
</evidence>
<sequence>MDLSILADTFEACGTPLLRTDFADDEAWSRVIAEVTQPTDFGGSSDGTYTPNVTAFDHPEFEGATGDTLVRASAALYRRLSGFIVVADARSMHEAASGAELTVAYVDLSVEGDVDPKMSESFGRTFRCAVREFGSVESNLAIANMDFRDFADNVQSDGVFRGFGASG</sequence>
<evidence type="ECO:0000313" key="3">
    <source>
        <dbReference type="Proteomes" id="UP001596097"/>
    </source>
</evidence>
<gene>
    <name evidence="2" type="ORF">ACFPYK_04405</name>
</gene>
<dbReference type="EMBL" id="JBHSQL010000003">
    <property type="protein sequence ID" value="MFC6148624.1"/>
    <property type="molecule type" value="Genomic_DNA"/>
</dbReference>
<proteinExistence type="predicted"/>
<dbReference type="Pfam" id="PF21962">
    <property type="entry name" value="DUF6924"/>
    <property type="match status" value="1"/>
</dbReference>
<dbReference type="RefSeq" id="WP_149768490.1">
    <property type="nucleotide sequence ID" value="NZ_JBHSQL010000003.1"/>
</dbReference>
<dbReference type="InterPro" id="IPR053832">
    <property type="entry name" value="DUF6924"/>
</dbReference>
<dbReference type="Proteomes" id="UP001596097">
    <property type="component" value="Unassembled WGS sequence"/>
</dbReference>
<keyword evidence="3" id="KW-1185">Reference proteome</keyword>
<evidence type="ECO:0000259" key="1">
    <source>
        <dbReference type="Pfam" id="PF21962"/>
    </source>
</evidence>
<accession>A0ABW1QGR0</accession>
<organism evidence="2 3">
    <name type="scientific">Mumia xiangluensis</name>
    <dbReference type="NCBI Taxonomy" id="1678900"/>
    <lineage>
        <taxon>Bacteria</taxon>
        <taxon>Bacillati</taxon>
        <taxon>Actinomycetota</taxon>
        <taxon>Actinomycetes</taxon>
        <taxon>Propionibacteriales</taxon>
        <taxon>Nocardioidaceae</taxon>
        <taxon>Mumia</taxon>
    </lineage>
</organism>
<comment type="caution">
    <text evidence="2">The sequence shown here is derived from an EMBL/GenBank/DDBJ whole genome shotgun (WGS) entry which is preliminary data.</text>
</comment>
<reference evidence="3" key="1">
    <citation type="journal article" date="2019" name="Int. J. Syst. Evol. Microbiol.">
        <title>The Global Catalogue of Microorganisms (GCM) 10K type strain sequencing project: providing services to taxonomists for standard genome sequencing and annotation.</title>
        <authorList>
            <consortium name="The Broad Institute Genomics Platform"/>
            <consortium name="The Broad Institute Genome Sequencing Center for Infectious Disease"/>
            <person name="Wu L."/>
            <person name="Ma J."/>
        </authorList>
    </citation>
    <scope>NUCLEOTIDE SEQUENCE [LARGE SCALE GENOMIC DNA]</scope>
    <source>
        <strain evidence="3">CGMCC 4.7198</strain>
    </source>
</reference>